<feature type="transmembrane region" description="Helical" evidence="1">
    <location>
        <begin position="129"/>
        <end position="147"/>
    </location>
</feature>
<name>A0ABY5K0M7_9BACI</name>
<dbReference type="PANTHER" id="PTHR41282">
    <property type="entry name" value="CONSERVED TRANSMEMBRANE PROTEIN-RELATED"/>
    <property type="match status" value="1"/>
</dbReference>
<evidence type="ECO:0000313" key="2">
    <source>
        <dbReference type="EMBL" id="UUI04329.1"/>
    </source>
</evidence>
<gene>
    <name evidence="2" type="ORF">NP439_06640</name>
</gene>
<evidence type="ECO:0000313" key="3">
    <source>
        <dbReference type="Proteomes" id="UP001059773"/>
    </source>
</evidence>
<feature type="transmembrane region" description="Helical" evidence="1">
    <location>
        <begin position="43"/>
        <end position="62"/>
    </location>
</feature>
<dbReference type="Pfam" id="PF12811">
    <property type="entry name" value="BaxI_1"/>
    <property type="match status" value="1"/>
</dbReference>
<accession>A0ABY5K0M7</accession>
<feature type="transmembrane region" description="Helical" evidence="1">
    <location>
        <begin position="12"/>
        <end position="31"/>
    </location>
</feature>
<sequence>MTVSGTLWRTLILFVILHLGALVGIFSTVAPVFDTGLPQDVTVIPWVTALICGGMAGTVLAIKKNVDVPLIITFTWSEGWFLGGFAAYFEGIYPGIILQAAFTVLSTVVAFLPLFAIKSVRAIHSKIQILLVILGGCFVFILHNLTLMGFDFLPAHIPWGKGAPTVVYVPIGLMIAFLVILMSAYVLVITYKRIENDVYRGFPRKHAWNNAFKVMITIIWYYVEAPKAIANTVMNKRNLFDWKPKKSQKL</sequence>
<proteinExistence type="predicted"/>
<dbReference type="Proteomes" id="UP001059773">
    <property type="component" value="Chromosome"/>
</dbReference>
<feature type="transmembrane region" description="Helical" evidence="1">
    <location>
        <begin position="69"/>
        <end position="89"/>
    </location>
</feature>
<keyword evidence="3" id="KW-1185">Reference proteome</keyword>
<dbReference type="RefSeq" id="WP_256709245.1">
    <property type="nucleotide sequence ID" value="NZ_CP101914.1"/>
</dbReference>
<organism evidence="2 3">
    <name type="scientific">Oceanobacillus jeddahense</name>
    <dbReference type="NCBI Taxonomy" id="1462527"/>
    <lineage>
        <taxon>Bacteria</taxon>
        <taxon>Bacillati</taxon>
        <taxon>Bacillota</taxon>
        <taxon>Bacilli</taxon>
        <taxon>Bacillales</taxon>
        <taxon>Bacillaceae</taxon>
        <taxon>Oceanobacillus</taxon>
    </lineage>
</organism>
<dbReference type="PANTHER" id="PTHR41282:SF1">
    <property type="entry name" value="CONSERVED TRANSMEMBRANE PROTEIN-RELATED"/>
    <property type="match status" value="1"/>
</dbReference>
<evidence type="ECO:0000256" key="1">
    <source>
        <dbReference type="SAM" id="Phobius"/>
    </source>
</evidence>
<keyword evidence="1" id="KW-1133">Transmembrane helix</keyword>
<keyword evidence="1" id="KW-0812">Transmembrane</keyword>
<protein>
    <submittedName>
        <fullName evidence="2">Bax inhibitor-1/YccA family protein</fullName>
    </submittedName>
</protein>
<dbReference type="EMBL" id="CP101914">
    <property type="protein sequence ID" value="UUI04329.1"/>
    <property type="molecule type" value="Genomic_DNA"/>
</dbReference>
<feature type="transmembrane region" description="Helical" evidence="1">
    <location>
        <begin position="167"/>
        <end position="191"/>
    </location>
</feature>
<dbReference type="InterPro" id="IPR010539">
    <property type="entry name" value="BaxI_1-like"/>
</dbReference>
<reference evidence="2" key="1">
    <citation type="submission" date="2022-07" db="EMBL/GenBank/DDBJ databases">
        <title>FELIX.</title>
        <authorList>
            <person name="Wan K.H."/>
            <person name="Park S."/>
            <person name="Lawrence Q."/>
            <person name="Eichenberger J.P."/>
            <person name="Booth B.W."/>
            <person name="Piaggio A.J."/>
            <person name="Chandler J.C."/>
            <person name="Franklin A.B."/>
            <person name="Celniker S.E."/>
        </authorList>
    </citation>
    <scope>NUCLEOTIDE SEQUENCE</scope>
    <source>
        <strain evidence="2">QA-1986 374</strain>
    </source>
</reference>
<feature type="transmembrane region" description="Helical" evidence="1">
    <location>
        <begin position="95"/>
        <end position="117"/>
    </location>
</feature>
<keyword evidence="1" id="KW-0472">Membrane</keyword>